<protein>
    <submittedName>
        <fullName evidence="1">Uncharacterized protein</fullName>
    </submittedName>
</protein>
<dbReference type="Proteomes" id="UP000198287">
    <property type="component" value="Unassembled WGS sequence"/>
</dbReference>
<keyword evidence="2" id="KW-1185">Reference proteome</keyword>
<accession>A0A226DX17</accession>
<proteinExistence type="predicted"/>
<comment type="caution">
    <text evidence="1">The sequence shown here is derived from an EMBL/GenBank/DDBJ whole genome shotgun (WGS) entry which is preliminary data.</text>
</comment>
<gene>
    <name evidence="1" type="ORF">Fcan01_15385</name>
</gene>
<dbReference type="AlphaFoldDB" id="A0A226DX17"/>
<dbReference type="EMBL" id="LNIX01000010">
    <property type="protein sequence ID" value="OXA49354.1"/>
    <property type="molecule type" value="Genomic_DNA"/>
</dbReference>
<organism evidence="1 2">
    <name type="scientific">Folsomia candida</name>
    <name type="common">Springtail</name>
    <dbReference type="NCBI Taxonomy" id="158441"/>
    <lineage>
        <taxon>Eukaryota</taxon>
        <taxon>Metazoa</taxon>
        <taxon>Ecdysozoa</taxon>
        <taxon>Arthropoda</taxon>
        <taxon>Hexapoda</taxon>
        <taxon>Collembola</taxon>
        <taxon>Entomobryomorpha</taxon>
        <taxon>Isotomoidea</taxon>
        <taxon>Isotomidae</taxon>
        <taxon>Proisotominae</taxon>
        <taxon>Folsomia</taxon>
    </lineage>
</organism>
<sequence>MMSMLIFNRDNGMGTYHKPLPYNRTASLSLVRFIAYAFSASLRQTVFIHPAGTVSDQIFLTSKTEEIRGERWSSGCQQLNLANVLAMISSKPCSSSTPTPSTIAVTLAKSATNSATPNNFSVTLASPSFA</sequence>
<reference evidence="1 2" key="1">
    <citation type="submission" date="2015-12" db="EMBL/GenBank/DDBJ databases">
        <title>The genome of Folsomia candida.</title>
        <authorList>
            <person name="Faddeeva A."/>
            <person name="Derks M.F."/>
            <person name="Anvar Y."/>
            <person name="Smit S."/>
            <person name="Van Straalen N."/>
            <person name="Roelofs D."/>
        </authorList>
    </citation>
    <scope>NUCLEOTIDE SEQUENCE [LARGE SCALE GENOMIC DNA]</scope>
    <source>
        <strain evidence="1 2">VU population</strain>
        <tissue evidence="1">Whole body</tissue>
    </source>
</reference>
<evidence type="ECO:0000313" key="1">
    <source>
        <dbReference type="EMBL" id="OXA49354.1"/>
    </source>
</evidence>
<evidence type="ECO:0000313" key="2">
    <source>
        <dbReference type="Proteomes" id="UP000198287"/>
    </source>
</evidence>
<name>A0A226DX17_FOLCA</name>